<evidence type="ECO:0000313" key="1">
    <source>
        <dbReference type="EMBL" id="KAJ1203637.1"/>
    </source>
</evidence>
<evidence type="ECO:0000313" key="2">
    <source>
        <dbReference type="Proteomes" id="UP001066276"/>
    </source>
</evidence>
<accession>A0AAV7VSN0</accession>
<protein>
    <recommendedName>
        <fullName evidence="3">Secreted protein</fullName>
    </recommendedName>
</protein>
<proteinExistence type="predicted"/>
<dbReference type="Proteomes" id="UP001066276">
    <property type="component" value="Chromosome 2_1"/>
</dbReference>
<comment type="caution">
    <text evidence="1">The sequence shown here is derived from an EMBL/GenBank/DDBJ whole genome shotgun (WGS) entry which is preliminary data.</text>
</comment>
<reference evidence="1" key="1">
    <citation type="journal article" date="2022" name="bioRxiv">
        <title>Sequencing and chromosome-scale assembly of the giantPleurodeles waltlgenome.</title>
        <authorList>
            <person name="Brown T."/>
            <person name="Elewa A."/>
            <person name="Iarovenko S."/>
            <person name="Subramanian E."/>
            <person name="Araus A.J."/>
            <person name="Petzold A."/>
            <person name="Susuki M."/>
            <person name="Suzuki K.-i.T."/>
            <person name="Hayashi T."/>
            <person name="Toyoda A."/>
            <person name="Oliveira C."/>
            <person name="Osipova E."/>
            <person name="Leigh N.D."/>
            <person name="Simon A."/>
            <person name="Yun M.H."/>
        </authorList>
    </citation>
    <scope>NUCLEOTIDE SEQUENCE</scope>
    <source>
        <strain evidence="1">20211129_DDA</strain>
        <tissue evidence="1">Liver</tissue>
    </source>
</reference>
<gene>
    <name evidence="1" type="ORF">NDU88_007421</name>
</gene>
<name>A0AAV7VSN0_PLEWA</name>
<dbReference type="AlphaFoldDB" id="A0AAV7VSN0"/>
<keyword evidence="2" id="KW-1185">Reference proteome</keyword>
<evidence type="ECO:0008006" key="3">
    <source>
        <dbReference type="Google" id="ProtNLM"/>
    </source>
</evidence>
<dbReference type="EMBL" id="JANPWB010000003">
    <property type="protein sequence ID" value="KAJ1203637.1"/>
    <property type="molecule type" value="Genomic_DNA"/>
</dbReference>
<organism evidence="1 2">
    <name type="scientific">Pleurodeles waltl</name>
    <name type="common">Iberian ribbed newt</name>
    <dbReference type="NCBI Taxonomy" id="8319"/>
    <lineage>
        <taxon>Eukaryota</taxon>
        <taxon>Metazoa</taxon>
        <taxon>Chordata</taxon>
        <taxon>Craniata</taxon>
        <taxon>Vertebrata</taxon>
        <taxon>Euteleostomi</taxon>
        <taxon>Amphibia</taxon>
        <taxon>Batrachia</taxon>
        <taxon>Caudata</taxon>
        <taxon>Salamandroidea</taxon>
        <taxon>Salamandridae</taxon>
        <taxon>Pleurodelinae</taxon>
        <taxon>Pleurodeles</taxon>
    </lineage>
</organism>
<sequence>MEASIPSIRWLTVVISCSIRSMVVDCSLLDIAVGWIGSGEAWGPVAMEVDRFWWSASENNSCRAGLPVGLWFGLLPGITLLVCEGYPVGSEVFFVVQWG</sequence>